<organism evidence="1 2">
    <name type="scientific">Kribbella steppae</name>
    <dbReference type="NCBI Taxonomy" id="2512223"/>
    <lineage>
        <taxon>Bacteria</taxon>
        <taxon>Bacillati</taxon>
        <taxon>Actinomycetota</taxon>
        <taxon>Actinomycetes</taxon>
        <taxon>Propionibacteriales</taxon>
        <taxon>Kribbellaceae</taxon>
        <taxon>Kribbella</taxon>
    </lineage>
</organism>
<comment type="caution">
    <text evidence="1">The sequence shown here is derived from an EMBL/GenBank/DDBJ whole genome shotgun (WGS) entry which is preliminary data.</text>
</comment>
<sequence>MRPKRFRPLNSVNCVRLRNGPFDKLSTSFLIARPGIVAAAPAATSATVGTVVPVNG</sequence>
<protein>
    <submittedName>
        <fullName evidence="1">Uncharacterized protein</fullName>
    </submittedName>
</protein>
<evidence type="ECO:0000313" key="2">
    <source>
        <dbReference type="Proteomes" id="UP000294508"/>
    </source>
</evidence>
<dbReference type="RefSeq" id="WP_158441478.1">
    <property type="nucleotide sequence ID" value="NZ_SLWN01000019.1"/>
</dbReference>
<accession>A0A4R2GZH8</accession>
<dbReference type="Proteomes" id="UP000294508">
    <property type="component" value="Unassembled WGS sequence"/>
</dbReference>
<dbReference type="EMBL" id="SLWN01000019">
    <property type="protein sequence ID" value="TCO16874.1"/>
    <property type="molecule type" value="Genomic_DNA"/>
</dbReference>
<gene>
    <name evidence="1" type="ORF">EV652_11963</name>
</gene>
<evidence type="ECO:0000313" key="1">
    <source>
        <dbReference type="EMBL" id="TCO16874.1"/>
    </source>
</evidence>
<dbReference type="AlphaFoldDB" id="A0A4R2GZH8"/>
<name>A0A4R2GZH8_9ACTN</name>
<keyword evidence="2" id="KW-1185">Reference proteome</keyword>
<reference evidence="1 2" key="1">
    <citation type="journal article" date="2015" name="Stand. Genomic Sci.">
        <title>Genomic Encyclopedia of Bacterial and Archaeal Type Strains, Phase III: the genomes of soil and plant-associated and newly described type strains.</title>
        <authorList>
            <person name="Whitman W.B."/>
            <person name="Woyke T."/>
            <person name="Klenk H.P."/>
            <person name="Zhou Y."/>
            <person name="Lilburn T.G."/>
            <person name="Beck B.J."/>
            <person name="De Vos P."/>
            <person name="Vandamme P."/>
            <person name="Eisen J.A."/>
            <person name="Garrity G."/>
            <person name="Hugenholtz P."/>
            <person name="Kyrpides N.C."/>
        </authorList>
    </citation>
    <scope>NUCLEOTIDE SEQUENCE [LARGE SCALE GENOMIC DNA]</scope>
    <source>
        <strain evidence="1 2">VKM Ac-2572</strain>
    </source>
</reference>
<proteinExistence type="predicted"/>